<keyword evidence="5 6" id="KW-0472">Membrane</keyword>
<gene>
    <name evidence="7" type="ORF">XM53_12845</name>
</gene>
<dbReference type="Proteomes" id="UP000051295">
    <property type="component" value="Unassembled WGS sequence"/>
</dbReference>
<feature type="transmembrane region" description="Helical" evidence="6">
    <location>
        <begin position="341"/>
        <end position="361"/>
    </location>
</feature>
<evidence type="ECO:0000313" key="7">
    <source>
        <dbReference type="EMBL" id="KRS12128.1"/>
    </source>
</evidence>
<dbReference type="OrthoDB" id="8477889at2"/>
<accession>A0A0T5NTL0</accession>
<evidence type="ECO:0000256" key="4">
    <source>
        <dbReference type="ARBA" id="ARBA00022989"/>
    </source>
</evidence>
<feature type="transmembrane region" description="Helical" evidence="6">
    <location>
        <begin position="49"/>
        <end position="76"/>
    </location>
</feature>
<keyword evidence="8" id="KW-1185">Reference proteome</keyword>
<protein>
    <submittedName>
        <fullName evidence="7">Permease</fullName>
    </submittedName>
</protein>
<dbReference type="AlphaFoldDB" id="A0A0T5NTL0"/>
<dbReference type="GO" id="GO:0043190">
    <property type="term" value="C:ATP-binding cassette (ABC) transporter complex"/>
    <property type="evidence" value="ECO:0007669"/>
    <property type="project" value="InterPro"/>
</dbReference>
<evidence type="ECO:0000256" key="3">
    <source>
        <dbReference type="ARBA" id="ARBA00022692"/>
    </source>
</evidence>
<keyword evidence="3 6" id="KW-0812">Transmembrane</keyword>
<evidence type="ECO:0000313" key="8">
    <source>
        <dbReference type="Proteomes" id="UP000051295"/>
    </source>
</evidence>
<dbReference type="InterPro" id="IPR005495">
    <property type="entry name" value="LptG/LptF_permease"/>
</dbReference>
<dbReference type="Pfam" id="PF03739">
    <property type="entry name" value="LptF_LptG"/>
    <property type="match status" value="1"/>
</dbReference>
<evidence type="ECO:0000256" key="1">
    <source>
        <dbReference type="ARBA" id="ARBA00004651"/>
    </source>
</evidence>
<comment type="caution">
    <text evidence="7">The sequence shown here is derived from an EMBL/GenBank/DDBJ whole genome shotgun (WGS) entry which is preliminary data.</text>
</comment>
<evidence type="ECO:0000256" key="2">
    <source>
        <dbReference type="ARBA" id="ARBA00022475"/>
    </source>
</evidence>
<dbReference type="NCBIfam" id="TIGR04407">
    <property type="entry name" value="LptF_YjgP"/>
    <property type="match status" value="1"/>
</dbReference>
<dbReference type="InterPro" id="IPR030922">
    <property type="entry name" value="LptF"/>
</dbReference>
<feature type="transmembrane region" description="Helical" evidence="6">
    <location>
        <begin position="283"/>
        <end position="302"/>
    </location>
</feature>
<organism evidence="7 8">
    <name type="scientific">Roseovarius atlanticus</name>
    <dbReference type="NCBI Taxonomy" id="1641875"/>
    <lineage>
        <taxon>Bacteria</taxon>
        <taxon>Pseudomonadati</taxon>
        <taxon>Pseudomonadota</taxon>
        <taxon>Alphaproteobacteria</taxon>
        <taxon>Rhodobacterales</taxon>
        <taxon>Roseobacteraceae</taxon>
        <taxon>Roseovarius</taxon>
    </lineage>
</organism>
<name>A0A0T5NTL0_9RHOB</name>
<dbReference type="GO" id="GO:0055085">
    <property type="term" value="P:transmembrane transport"/>
    <property type="evidence" value="ECO:0007669"/>
    <property type="project" value="InterPro"/>
</dbReference>
<proteinExistence type="predicted"/>
<feature type="transmembrane region" description="Helical" evidence="6">
    <location>
        <begin position="12"/>
        <end position="29"/>
    </location>
</feature>
<evidence type="ECO:0000256" key="5">
    <source>
        <dbReference type="ARBA" id="ARBA00023136"/>
    </source>
</evidence>
<dbReference type="GO" id="GO:0015920">
    <property type="term" value="P:lipopolysaccharide transport"/>
    <property type="evidence" value="ECO:0007669"/>
    <property type="project" value="TreeGrafter"/>
</dbReference>
<dbReference type="PATRIC" id="fig|1641875.4.peg.364"/>
<comment type="subcellular location">
    <subcellularLocation>
        <location evidence="1">Cell membrane</location>
        <topology evidence="1">Multi-pass membrane protein</topology>
    </subcellularLocation>
</comment>
<reference evidence="7 8" key="1">
    <citation type="submission" date="2015-04" db="EMBL/GenBank/DDBJ databases">
        <title>The draft genome sequence of Roseovarius sp.R12b.</title>
        <authorList>
            <person name="Li G."/>
            <person name="Lai Q."/>
            <person name="Shao Z."/>
            <person name="Yan P."/>
        </authorList>
    </citation>
    <scope>NUCLEOTIDE SEQUENCE [LARGE SCALE GENOMIC DNA]</scope>
    <source>
        <strain evidence="7 8">R12B</strain>
    </source>
</reference>
<sequence>MTRFDRYMLSQFMVLFGFFALVLVSIFWINKAVRMFDRLIGDGQPAWIFLEFTALTLPGVIGVVLPIATFAGAVYVTNRMTTESELTVMQATGYSPWRLIRPVLIYGCLIALMMSVLSHYLIPKSLSQLRLRQAEVSQNITAKLLTEGEFLHPAPGITFYIRDITPEGELRDVFLSDRRNDKTPVTYTSTQAYLVQEGGGTKLVMVDGLAQNLRTEGNRLFTTHFDDFSYDISSLISRDPTNLNRVDFALTGDLLFRPAEMAEITGSTVPEVLYEAHGRFAQALMCVVAALIGFATLLVGTYSRFGVWWQIVGAFTLLVLIKMVEGGVSGAVLASASAWPLIYLPTGIGALLTIILLYLAAYPGIWRRLWPFGPRKGPSGPVEGAA</sequence>
<keyword evidence="2" id="KW-1003">Cell membrane</keyword>
<dbReference type="PANTHER" id="PTHR33529">
    <property type="entry name" value="SLR0882 PROTEIN-RELATED"/>
    <property type="match status" value="1"/>
</dbReference>
<dbReference type="EMBL" id="LAXJ01000012">
    <property type="protein sequence ID" value="KRS12128.1"/>
    <property type="molecule type" value="Genomic_DNA"/>
</dbReference>
<dbReference type="PANTHER" id="PTHR33529:SF6">
    <property type="entry name" value="YJGP_YJGQ FAMILY PERMEASE"/>
    <property type="match status" value="1"/>
</dbReference>
<feature type="transmembrane region" description="Helical" evidence="6">
    <location>
        <begin position="103"/>
        <end position="122"/>
    </location>
</feature>
<feature type="transmembrane region" description="Helical" evidence="6">
    <location>
        <begin position="308"/>
        <end position="334"/>
    </location>
</feature>
<evidence type="ECO:0000256" key="6">
    <source>
        <dbReference type="SAM" id="Phobius"/>
    </source>
</evidence>
<dbReference type="STRING" id="1641875.XM53_12845"/>
<keyword evidence="4 6" id="KW-1133">Transmembrane helix</keyword>